<protein>
    <submittedName>
        <fullName evidence="2">Uncharacterized protein</fullName>
    </submittedName>
</protein>
<organism evidence="2">
    <name type="scientific">Skeletonema marinoi</name>
    <dbReference type="NCBI Taxonomy" id="267567"/>
    <lineage>
        <taxon>Eukaryota</taxon>
        <taxon>Sar</taxon>
        <taxon>Stramenopiles</taxon>
        <taxon>Ochrophyta</taxon>
        <taxon>Bacillariophyta</taxon>
        <taxon>Coscinodiscophyceae</taxon>
        <taxon>Thalassiosirophycidae</taxon>
        <taxon>Thalassiosirales</taxon>
        <taxon>Skeletonemataceae</taxon>
        <taxon>Skeletonema</taxon>
        <taxon>Skeletonema marinoi-dohrnii complex</taxon>
    </lineage>
</organism>
<feature type="transmembrane region" description="Helical" evidence="1">
    <location>
        <begin position="231"/>
        <end position="252"/>
    </location>
</feature>
<keyword evidence="1" id="KW-1133">Transmembrane helix</keyword>
<evidence type="ECO:0000313" key="2">
    <source>
        <dbReference type="EMBL" id="CAD9606706.1"/>
    </source>
</evidence>
<feature type="transmembrane region" description="Helical" evidence="1">
    <location>
        <begin position="152"/>
        <end position="171"/>
    </location>
</feature>
<feature type="transmembrane region" description="Helical" evidence="1">
    <location>
        <begin position="77"/>
        <end position="97"/>
    </location>
</feature>
<dbReference type="EMBL" id="HBGZ01017139">
    <property type="protein sequence ID" value="CAD9606706.1"/>
    <property type="molecule type" value="Transcribed_RNA"/>
</dbReference>
<feature type="transmembrane region" description="Helical" evidence="1">
    <location>
        <begin position="183"/>
        <end position="201"/>
    </location>
</feature>
<accession>A0A7S2PLK2</accession>
<name>A0A7S2PLK2_9STRA</name>
<keyword evidence="1" id="KW-0812">Transmembrane</keyword>
<dbReference type="AlphaFoldDB" id="A0A7S2PLK2"/>
<reference evidence="2" key="1">
    <citation type="submission" date="2021-01" db="EMBL/GenBank/DDBJ databases">
        <authorList>
            <person name="Corre E."/>
            <person name="Pelletier E."/>
            <person name="Niang G."/>
            <person name="Scheremetjew M."/>
            <person name="Finn R."/>
            <person name="Kale V."/>
            <person name="Holt S."/>
            <person name="Cochrane G."/>
            <person name="Meng A."/>
            <person name="Brown T."/>
            <person name="Cohen L."/>
        </authorList>
    </citation>
    <scope>NUCLEOTIDE SEQUENCE</scope>
    <source>
        <strain evidence="2">SM1012Den-03</strain>
    </source>
</reference>
<proteinExistence type="predicted"/>
<sequence>MSIRGGESKFELETTLDSKYIQSAIGYFNNLRVPAAVLMSIVMKEMYQLQSSPSSSMRKWDREHRVDKSKRWRTLRYTYLLLMVLSFCLEVHTIFVATQVLTQLATAQSVIPHEIDLGDKDMVGGLFKMRATKDAHQSMIDFLISNFEFEYATVRLHFVTGLLSFTVAQALRVRYALRKYKELSLSGMCCLLCVASSMMAYTNANTITYGGYLGLLRRQLWLSFKFLTTRIHAGPLSAVTALLAVLCLTYAIKGMFSPEFEYFEDDLVEEVKRTWRNR</sequence>
<evidence type="ECO:0000256" key="1">
    <source>
        <dbReference type="SAM" id="Phobius"/>
    </source>
</evidence>
<keyword evidence="1" id="KW-0472">Membrane</keyword>
<gene>
    <name evidence="2" type="ORF">SMAR0320_LOCUS12281</name>
</gene>